<dbReference type="InterPro" id="IPR011256">
    <property type="entry name" value="Reg_factor_effector_dom_sf"/>
</dbReference>
<dbReference type="Gene3D" id="3.20.80.10">
    <property type="entry name" value="Regulatory factor, effector binding domain"/>
    <property type="match status" value="1"/>
</dbReference>
<dbReference type="RefSeq" id="WP_093097453.1">
    <property type="nucleotide sequence ID" value="NZ_FNGK01000001.1"/>
</dbReference>
<dbReference type="SMART" id="SM00871">
    <property type="entry name" value="AraC_E_bind"/>
    <property type="match status" value="1"/>
</dbReference>
<dbReference type="Pfam" id="PF14526">
    <property type="entry name" value="Cass2"/>
    <property type="match status" value="1"/>
</dbReference>
<dbReference type="EMBL" id="LT906468">
    <property type="protein sequence ID" value="SNV51932.1"/>
    <property type="molecule type" value="Genomic_DNA"/>
</dbReference>
<gene>
    <name evidence="2" type="ORF">SAMEA4412673_02571</name>
</gene>
<evidence type="ECO:0000313" key="2">
    <source>
        <dbReference type="EMBL" id="SNV51932.1"/>
    </source>
</evidence>
<feature type="domain" description="AraC effector-binding" evidence="1">
    <location>
        <begin position="1"/>
        <end position="152"/>
    </location>
</feature>
<name>A0AAJ4XCT1_9SPHI</name>
<dbReference type="InterPro" id="IPR010499">
    <property type="entry name" value="AraC_E-bd"/>
</dbReference>
<reference evidence="2 3" key="1">
    <citation type="submission" date="2017-06" db="EMBL/GenBank/DDBJ databases">
        <authorList>
            <consortium name="Pathogen Informatics"/>
        </authorList>
    </citation>
    <scope>NUCLEOTIDE SEQUENCE [LARGE SCALE GENOMIC DNA]</scope>
    <source>
        <strain evidence="2 3">NCTC12149</strain>
    </source>
</reference>
<proteinExistence type="predicted"/>
<organism evidence="2 3">
    <name type="scientific">Sphingobacterium mizutaii</name>
    <dbReference type="NCBI Taxonomy" id="1010"/>
    <lineage>
        <taxon>Bacteria</taxon>
        <taxon>Pseudomonadati</taxon>
        <taxon>Bacteroidota</taxon>
        <taxon>Sphingobacteriia</taxon>
        <taxon>Sphingobacteriales</taxon>
        <taxon>Sphingobacteriaceae</taxon>
        <taxon>Sphingobacterium</taxon>
    </lineage>
</organism>
<dbReference type="InterPro" id="IPR053182">
    <property type="entry name" value="YobU-like_regulator"/>
</dbReference>
<sequence>MSREHIERFYVIGIAVKTCNTDGSAAKDIPALWAKFAGERLDSTIPNRIDDAVYGIYTDYESDFQHPYLALIGCKVSSLDEIPEGMVGREIPASDYEKTIVEGDISGPTIYAAWEKIWASDLDRAYKADFEVYSAESCQAEVPSVEIFVSLR</sequence>
<dbReference type="SUPFAM" id="SSF55136">
    <property type="entry name" value="Probable bacterial effector-binding domain"/>
    <property type="match status" value="1"/>
</dbReference>
<dbReference type="KEGG" id="smiz:4412673_02571"/>
<dbReference type="PANTHER" id="PTHR36444:SF2">
    <property type="entry name" value="TRANSCRIPTIONAL REGULATOR PROTEIN YOBU-RELATED"/>
    <property type="match status" value="1"/>
</dbReference>
<dbReference type="InterPro" id="IPR029441">
    <property type="entry name" value="Cass2"/>
</dbReference>
<evidence type="ECO:0000313" key="3">
    <source>
        <dbReference type="Proteomes" id="UP000215355"/>
    </source>
</evidence>
<protein>
    <submittedName>
        <fullName evidence="2">Bacterial transcription activator, effector binding domain</fullName>
    </submittedName>
</protein>
<evidence type="ECO:0000259" key="1">
    <source>
        <dbReference type="SMART" id="SM00871"/>
    </source>
</evidence>
<dbReference type="AlphaFoldDB" id="A0AAJ4XCT1"/>
<accession>A0AAJ4XCT1</accession>
<dbReference type="PANTHER" id="PTHR36444">
    <property type="entry name" value="TRANSCRIPTIONAL REGULATOR PROTEIN YOBU-RELATED"/>
    <property type="match status" value="1"/>
</dbReference>
<dbReference type="Proteomes" id="UP000215355">
    <property type="component" value="Chromosome 1"/>
</dbReference>